<protein>
    <recommendedName>
        <fullName evidence="5">Translation machinery-associated protein 16</fullName>
    </recommendedName>
</protein>
<organism evidence="3 4">
    <name type="scientific">Rhodonia placenta</name>
    <dbReference type="NCBI Taxonomy" id="104341"/>
    <lineage>
        <taxon>Eukaryota</taxon>
        <taxon>Fungi</taxon>
        <taxon>Dikarya</taxon>
        <taxon>Basidiomycota</taxon>
        <taxon>Agaricomycotina</taxon>
        <taxon>Agaricomycetes</taxon>
        <taxon>Polyporales</taxon>
        <taxon>Adustoporiaceae</taxon>
        <taxon>Rhodonia</taxon>
    </lineage>
</organism>
<dbReference type="PANTHER" id="PTHR13349">
    <property type="entry name" value="TRANSLATION MACHINERY-ASSOCIATED PROTEIN 16"/>
    <property type="match status" value="1"/>
</dbReference>
<accession>A0A8H7PA20</accession>
<evidence type="ECO:0000256" key="2">
    <source>
        <dbReference type="SAM" id="MobiDB-lite"/>
    </source>
</evidence>
<dbReference type="PANTHER" id="PTHR13349:SF2">
    <property type="entry name" value="TRANSLATION MACHINERY-ASSOCIATED PROTEIN 16"/>
    <property type="match status" value="1"/>
</dbReference>
<sequence length="229" mass="26176">MAPPKAAAKASKKSTAQKKEKLFHPQSRKAGQLARVQHRKDKLTDLARARVGKRRSQVLSTISADIYSFFYKALPPEGVLSLEELHLIVRDIWMSRFDSEIEEEKNARRKGRPKSVKEQKLEEIKLREAEEYRTGLEVVDLTDPPNVELFRRWDQKEVAFIQQLRFIRIAGDAPSLVVISRPGQHPSLVQSNQTNVELKDQEMDTDDAPLLMEPLSRFASTIMTMDGTP</sequence>
<feature type="region of interest" description="Disordered" evidence="2">
    <location>
        <begin position="1"/>
        <end position="39"/>
    </location>
</feature>
<dbReference type="GO" id="GO:0005634">
    <property type="term" value="C:nucleus"/>
    <property type="evidence" value="ECO:0007669"/>
    <property type="project" value="TreeGrafter"/>
</dbReference>
<dbReference type="AlphaFoldDB" id="A0A8H7PA20"/>
<dbReference type="InterPro" id="IPR038356">
    <property type="entry name" value="Tma16_sf"/>
</dbReference>
<reference evidence="3" key="2">
    <citation type="journal article" name="Front. Microbiol.">
        <title>Degradative Capacity of Two Strains of Rhodonia placenta: From Phenotype to Genotype.</title>
        <authorList>
            <person name="Kolle M."/>
            <person name="Horta M.A.C."/>
            <person name="Nowrousian M."/>
            <person name="Ohm R.A."/>
            <person name="Benz J.P."/>
            <person name="Pilgard A."/>
        </authorList>
    </citation>
    <scope>NUCLEOTIDE SEQUENCE</scope>
    <source>
        <strain evidence="3">FPRL280</strain>
    </source>
</reference>
<dbReference type="EMBL" id="JADOXO010000009">
    <property type="protein sequence ID" value="KAF9820579.1"/>
    <property type="molecule type" value="Genomic_DNA"/>
</dbReference>
<reference evidence="3" key="1">
    <citation type="submission" date="2020-11" db="EMBL/GenBank/DDBJ databases">
        <authorList>
            <person name="Koelle M."/>
            <person name="Horta M.A.C."/>
            <person name="Nowrousian M."/>
            <person name="Ohm R.A."/>
            <person name="Benz P."/>
            <person name="Pilgard A."/>
        </authorList>
    </citation>
    <scope>NUCLEOTIDE SEQUENCE</scope>
    <source>
        <strain evidence="3">FPRL280</strain>
    </source>
</reference>
<comment type="similarity">
    <text evidence="1">Belongs to the TMA16 family.</text>
</comment>
<evidence type="ECO:0000256" key="1">
    <source>
        <dbReference type="ARBA" id="ARBA00034127"/>
    </source>
</evidence>
<comment type="caution">
    <text evidence="3">The sequence shown here is derived from an EMBL/GenBank/DDBJ whole genome shotgun (WGS) entry which is preliminary data.</text>
</comment>
<dbReference type="Pfam" id="PF11176">
    <property type="entry name" value="Tma16"/>
    <property type="match status" value="1"/>
</dbReference>
<gene>
    <name evidence="3" type="ORF">IEO21_01282</name>
</gene>
<dbReference type="Gene3D" id="1.20.1440.170">
    <property type="entry name" value="Translation machinery-associated protein 16-like"/>
    <property type="match status" value="1"/>
</dbReference>
<name>A0A8H7PA20_9APHY</name>
<evidence type="ECO:0008006" key="5">
    <source>
        <dbReference type="Google" id="ProtNLM"/>
    </source>
</evidence>
<evidence type="ECO:0000313" key="3">
    <source>
        <dbReference type="EMBL" id="KAF9820579.1"/>
    </source>
</evidence>
<dbReference type="Proteomes" id="UP000639403">
    <property type="component" value="Unassembled WGS sequence"/>
</dbReference>
<proteinExistence type="inferred from homology"/>
<evidence type="ECO:0000313" key="4">
    <source>
        <dbReference type="Proteomes" id="UP000639403"/>
    </source>
</evidence>
<dbReference type="InterPro" id="IPR021346">
    <property type="entry name" value="Tma16"/>
</dbReference>